<dbReference type="InterPro" id="IPR029058">
    <property type="entry name" value="AB_hydrolase_fold"/>
</dbReference>
<evidence type="ECO:0000313" key="1">
    <source>
        <dbReference type="EMBL" id="CAH9058135.1"/>
    </source>
</evidence>
<keyword evidence="3" id="KW-1185">Reference proteome</keyword>
<accession>A0A9W4QYC6</accession>
<evidence type="ECO:0000313" key="2">
    <source>
        <dbReference type="EMBL" id="CAH9058547.1"/>
    </source>
</evidence>
<proteinExistence type="predicted"/>
<dbReference type="SUPFAM" id="SSF53474">
    <property type="entry name" value="alpha/beta-Hydrolases"/>
    <property type="match status" value="1"/>
</dbReference>
<gene>
    <name evidence="2" type="ORF">PSECIP111854_02225</name>
    <name evidence="1" type="ORF">PSECIP111951_01809</name>
</gene>
<name>A0A9W4QYC6_9GAMM</name>
<dbReference type="RefSeq" id="WP_261592969.1">
    <property type="nucleotide sequence ID" value="NZ_CAMAPC010000007.1"/>
</dbReference>
<dbReference type="Proteomes" id="UP001152467">
    <property type="component" value="Unassembled WGS sequence"/>
</dbReference>
<dbReference type="EMBL" id="CAMAPD010000007">
    <property type="protein sequence ID" value="CAH9058135.1"/>
    <property type="molecule type" value="Genomic_DNA"/>
</dbReference>
<evidence type="ECO:0000313" key="3">
    <source>
        <dbReference type="Proteomes" id="UP001152467"/>
    </source>
</evidence>
<organism evidence="2 3">
    <name type="scientific">Pseudoalteromonas holothuriae</name>
    <dbReference type="NCBI Taxonomy" id="2963714"/>
    <lineage>
        <taxon>Bacteria</taxon>
        <taxon>Pseudomonadati</taxon>
        <taxon>Pseudomonadota</taxon>
        <taxon>Gammaproteobacteria</taxon>
        <taxon>Alteromonadales</taxon>
        <taxon>Pseudoalteromonadaceae</taxon>
        <taxon>Pseudoalteromonas</taxon>
    </lineage>
</organism>
<evidence type="ECO:0000313" key="4">
    <source>
        <dbReference type="Proteomes" id="UP001152485"/>
    </source>
</evidence>
<comment type="caution">
    <text evidence="2">The sequence shown here is derived from an EMBL/GenBank/DDBJ whole genome shotgun (WGS) entry which is preliminary data.</text>
</comment>
<sequence length="197" mass="22621">MVTLIISDIFGHTANLDAFANELSDEVVICSPYRVKQSVRQKTEGEIYEQFKNTIGHDGYMAKVEKAIGTHQPDLIIAFSAGAVAAWRAIANMPHTLPNKLIGFYPGQIRNYLHVQPKCFVDLLFPHQESHFELTPVINTLKKMSWVNCTRTRYNHGFMNALSNQFNKYAYLHYTHFCEQQIVTLQQTLDQEQIEVD</sequence>
<dbReference type="EMBL" id="CAMAPC010000007">
    <property type="protein sequence ID" value="CAH9058547.1"/>
    <property type="molecule type" value="Genomic_DNA"/>
</dbReference>
<dbReference type="Proteomes" id="UP001152485">
    <property type="component" value="Unassembled WGS sequence"/>
</dbReference>
<protein>
    <recommendedName>
        <fullName evidence="5">Dienelactone hydrolase domain-containing protein</fullName>
    </recommendedName>
</protein>
<dbReference type="AlphaFoldDB" id="A0A9W4QYC6"/>
<reference evidence="2 4" key="1">
    <citation type="submission" date="2022-07" db="EMBL/GenBank/DDBJ databases">
        <authorList>
            <person name="Criscuolo A."/>
        </authorList>
    </citation>
    <scope>NUCLEOTIDE SEQUENCE</scope>
    <source>
        <strain evidence="4">CIP 111951</strain>
        <strain evidence="2">CIP111854</strain>
        <strain evidence="1">CIP111951</strain>
    </source>
</reference>
<evidence type="ECO:0008006" key="5">
    <source>
        <dbReference type="Google" id="ProtNLM"/>
    </source>
</evidence>